<organism evidence="1 2">
    <name type="scientific">Teladorsagia circumcincta</name>
    <name type="common">Brown stomach worm</name>
    <name type="synonym">Ostertagia circumcincta</name>
    <dbReference type="NCBI Taxonomy" id="45464"/>
    <lineage>
        <taxon>Eukaryota</taxon>
        <taxon>Metazoa</taxon>
        <taxon>Ecdysozoa</taxon>
        <taxon>Nematoda</taxon>
        <taxon>Chromadorea</taxon>
        <taxon>Rhabditida</taxon>
        <taxon>Rhabditina</taxon>
        <taxon>Rhabditomorpha</taxon>
        <taxon>Strongyloidea</taxon>
        <taxon>Trichostrongylidae</taxon>
        <taxon>Teladorsagia</taxon>
    </lineage>
</organism>
<protein>
    <submittedName>
        <fullName evidence="1">Uncharacterized protein</fullName>
    </submittedName>
</protein>
<accession>A0A2G9TPN9</accession>
<dbReference type="EMBL" id="KZ356604">
    <property type="protein sequence ID" value="PIO59907.1"/>
    <property type="molecule type" value="Genomic_DNA"/>
</dbReference>
<sequence length="102" mass="11653">MQMKQMQKICSQNYRTVSRALETCPIRDLVIMVLRTANFRLSLARRARLAIAAHLVVEYAATMQFQEEWSAYGILLGRECVHNFCPSGSDCSSNGYYAYCCK</sequence>
<evidence type="ECO:0000313" key="1">
    <source>
        <dbReference type="EMBL" id="PIO59907.1"/>
    </source>
</evidence>
<dbReference type="Proteomes" id="UP000230423">
    <property type="component" value="Unassembled WGS sequence"/>
</dbReference>
<dbReference type="OrthoDB" id="4473401at2759"/>
<proteinExistence type="predicted"/>
<evidence type="ECO:0000313" key="2">
    <source>
        <dbReference type="Proteomes" id="UP000230423"/>
    </source>
</evidence>
<gene>
    <name evidence="1" type="ORF">TELCIR_18616</name>
</gene>
<keyword evidence="2" id="KW-1185">Reference proteome</keyword>
<dbReference type="AlphaFoldDB" id="A0A2G9TPN9"/>
<reference evidence="1 2" key="1">
    <citation type="submission" date="2015-09" db="EMBL/GenBank/DDBJ databases">
        <title>Draft genome of the parasitic nematode Teladorsagia circumcincta isolate WARC Sus (inbred).</title>
        <authorList>
            <person name="Mitreva M."/>
        </authorList>
    </citation>
    <scope>NUCLEOTIDE SEQUENCE [LARGE SCALE GENOMIC DNA]</scope>
    <source>
        <strain evidence="1 2">S</strain>
    </source>
</reference>
<name>A0A2G9TPN9_TELCI</name>